<dbReference type="Pfam" id="PF22682">
    <property type="entry name" value="Ribosomal_uL24m-like"/>
    <property type="match status" value="1"/>
</dbReference>
<dbReference type="GO" id="GO:0003723">
    <property type="term" value="F:RNA binding"/>
    <property type="evidence" value="ECO:0007669"/>
    <property type="project" value="InterPro"/>
</dbReference>
<dbReference type="Gene3D" id="2.30.30.30">
    <property type="match status" value="1"/>
</dbReference>
<name>A0A8H3IH34_9LECA</name>
<sequence>MEKIARRVEYVKAYRARQKVSERIGAARRTRNRIDQYNKILSSKRTESIRVARLARREDWLLGPIAPRRDAGEAADTYGTTSGNFRQGVPKVKWRDWGIRVGDRVAVIEPKHRERGKIGTVTQLRKYKEDVLIDGLNLCDYAVPKYMLEFSPDKSPTHTIELPIPLPSVRLIHPAPDPITGKICDTIIDSITIKRIRTPEDRKGTPYRLITNTTTSIPWPASSSPNRKTPDKPIGSYLDKWTHKDGTDTPAPVAGTRTWIPNLIGEPFPSGVMDELRNKYSKYRDRHEAGYMEMKEEKKRSEERREEEKRVGMMTPMEEWRWRKEREREEKRGEVREVGRELLEGIGRVMAENRGGWMERLGKMDRVDEEGEKEESPVNEGALPETRTTQADEARP</sequence>
<evidence type="ECO:0000256" key="5">
    <source>
        <dbReference type="SAM" id="MobiDB-lite"/>
    </source>
</evidence>
<dbReference type="AlphaFoldDB" id="A0A8H3IH34"/>
<evidence type="ECO:0008006" key="8">
    <source>
        <dbReference type="Google" id="ProtNLM"/>
    </source>
</evidence>
<comment type="caution">
    <text evidence="6">The sequence shown here is derived from an EMBL/GenBank/DDBJ whole genome shotgun (WGS) entry which is preliminary data.</text>
</comment>
<keyword evidence="4" id="KW-0175">Coiled coil</keyword>
<accession>A0A8H3IH34</accession>
<evidence type="ECO:0000313" key="6">
    <source>
        <dbReference type="EMBL" id="CAF9920590.1"/>
    </source>
</evidence>
<evidence type="ECO:0000256" key="4">
    <source>
        <dbReference type="SAM" id="Coils"/>
    </source>
</evidence>
<evidence type="ECO:0000256" key="3">
    <source>
        <dbReference type="ARBA" id="ARBA00023274"/>
    </source>
</evidence>
<comment type="similarity">
    <text evidence="1">Belongs to the universal ribosomal protein uL24 family.</text>
</comment>
<evidence type="ECO:0000256" key="2">
    <source>
        <dbReference type="ARBA" id="ARBA00022980"/>
    </source>
</evidence>
<feature type="coiled-coil region" evidence="4">
    <location>
        <begin position="284"/>
        <end position="311"/>
    </location>
</feature>
<reference evidence="6" key="1">
    <citation type="submission" date="2021-03" db="EMBL/GenBank/DDBJ databases">
        <authorList>
            <person name="Tagirdzhanova G."/>
        </authorList>
    </citation>
    <scope>NUCLEOTIDE SEQUENCE</scope>
</reference>
<keyword evidence="2" id="KW-0689">Ribosomal protein</keyword>
<proteinExistence type="inferred from homology"/>
<dbReference type="Proteomes" id="UP000664521">
    <property type="component" value="Unassembled WGS sequence"/>
</dbReference>
<gene>
    <name evidence="6" type="ORF">HETSPECPRED_004298</name>
</gene>
<dbReference type="EMBL" id="CAJPDS010000026">
    <property type="protein sequence ID" value="CAF9920590.1"/>
    <property type="molecule type" value="Genomic_DNA"/>
</dbReference>
<dbReference type="OrthoDB" id="359154at2759"/>
<dbReference type="GO" id="GO:1990904">
    <property type="term" value="C:ribonucleoprotein complex"/>
    <property type="evidence" value="ECO:0007669"/>
    <property type="project" value="UniProtKB-KW"/>
</dbReference>
<dbReference type="InterPro" id="IPR008991">
    <property type="entry name" value="Translation_prot_SH3-like_sf"/>
</dbReference>
<protein>
    <recommendedName>
        <fullName evidence="8">KOW domain-containing protein</fullName>
    </recommendedName>
</protein>
<dbReference type="SUPFAM" id="SSF50104">
    <property type="entry name" value="Translation proteins SH3-like domain"/>
    <property type="match status" value="1"/>
</dbReference>
<organism evidence="6 7">
    <name type="scientific">Heterodermia speciosa</name>
    <dbReference type="NCBI Taxonomy" id="116794"/>
    <lineage>
        <taxon>Eukaryota</taxon>
        <taxon>Fungi</taxon>
        <taxon>Dikarya</taxon>
        <taxon>Ascomycota</taxon>
        <taxon>Pezizomycotina</taxon>
        <taxon>Lecanoromycetes</taxon>
        <taxon>OSLEUM clade</taxon>
        <taxon>Lecanoromycetidae</taxon>
        <taxon>Caliciales</taxon>
        <taxon>Physciaceae</taxon>
        <taxon>Heterodermia</taxon>
    </lineage>
</organism>
<evidence type="ECO:0000313" key="7">
    <source>
        <dbReference type="Proteomes" id="UP000664521"/>
    </source>
</evidence>
<dbReference type="InterPro" id="IPR014722">
    <property type="entry name" value="Rib_uL2_dom2"/>
</dbReference>
<dbReference type="GO" id="GO:0006412">
    <property type="term" value="P:translation"/>
    <property type="evidence" value="ECO:0007669"/>
    <property type="project" value="InterPro"/>
</dbReference>
<feature type="region of interest" description="Disordered" evidence="5">
    <location>
        <begin position="359"/>
        <end position="396"/>
    </location>
</feature>
<evidence type="ECO:0000256" key="1">
    <source>
        <dbReference type="ARBA" id="ARBA00010618"/>
    </source>
</evidence>
<dbReference type="CDD" id="cd06089">
    <property type="entry name" value="KOW_RPL26"/>
    <property type="match status" value="1"/>
</dbReference>
<keyword evidence="7" id="KW-1185">Reference proteome</keyword>
<dbReference type="InterPro" id="IPR003256">
    <property type="entry name" value="Ribosomal_uL24"/>
</dbReference>
<dbReference type="PANTHER" id="PTHR12903">
    <property type="entry name" value="MITOCHONDRIAL RIBOSOMAL PROTEIN L24"/>
    <property type="match status" value="1"/>
</dbReference>
<keyword evidence="3" id="KW-0687">Ribonucleoprotein</keyword>
<dbReference type="InterPro" id="IPR041988">
    <property type="entry name" value="Ribosomal_uL24_KOW"/>
</dbReference>
<dbReference type="GO" id="GO:0003735">
    <property type="term" value="F:structural constituent of ribosome"/>
    <property type="evidence" value="ECO:0007669"/>
    <property type="project" value="InterPro"/>
</dbReference>
<dbReference type="GO" id="GO:0005840">
    <property type="term" value="C:ribosome"/>
    <property type="evidence" value="ECO:0007669"/>
    <property type="project" value="UniProtKB-KW"/>
</dbReference>